<dbReference type="InterPro" id="IPR011993">
    <property type="entry name" value="PH-like_dom_sf"/>
</dbReference>
<dbReference type="Gene3D" id="2.30.29.30">
    <property type="entry name" value="Pleckstrin-homology domain (PH domain)/Phosphotyrosine-binding domain (PTB)"/>
    <property type="match status" value="1"/>
</dbReference>
<gene>
    <name evidence="3" type="ORF">D5F01_LYC24781</name>
</gene>
<comment type="caution">
    <text evidence="3">The sequence shown here is derived from an EMBL/GenBank/DDBJ whole genome shotgun (WGS) entry which is preliminary data.</text>
</comment>
<feature type="region of interest" description="Disordered" evidence="2">
    <location>
        <begin position="243"/>
        <end position="269"/>
    </location>
</feature>
<accession>A0A6G0HDS3</accession>
<dbReference type="PANTHER" id="PTHR23176">
    <property type="entry name" value="RHO/RAC/CDC GTPASE-ACTIVATING PROTEIN"/>
    <property type="match status" value="1"/>
</dbReference>
<feature type="compositionally biased region" description="Low complexity" evidence="2">
    <location>
        <begin position="148"/>
        <end position="174"/>
    </location>
</feature>
<dbReference type="GO" id="GO:0005737">
    <property type="term" value="C:cytoplasm"/>
    <property type="evidence" value="ECO:0007669"/>
    <property type="project" value="TreeGrafter"/>
</dbReference>
<dbReference type="GO" id="GO:0005096">
    <property type="term" value="F:GTPase activator activity"/>
    <property type="evidence" value="ECO:0007669"/>
    <property type="project" value="UniProtKB-KW"/>
</dbReference>
<protein>
    <submittedName>
        <fullName evidence="3">Rho GTPase-activating protein 15 ArhGAP15 Rho-type GTPase-activating protein 15</fullName>
    </submittedName>
</protein>
<dbReference type="InterPro" id="IPR050729">
    <property type="entry name" value="Rho-GAP"/>
</dbReference>
<dbReference type="AlphaFoldDB" id="A0A6G0HDS3"/>
<proteinExistence type="predicted"/>
<dbReference type="EMBL" id="REGW02000831">
    <property type="protein sequence ID" value="KAE8277329.1"/>
    <property type="molecule type" value="Genomic_DNA"/>
</dbReference>
<evidence type="ECO:0000313" key="3">
    <source>
        <dbReference type="EMBL" id="KAE8277329.1"/>
    </source>
</evidence>
<dbReference type="PANTHER" id="PTHR23176:SF104">
    <property type="entry name" value="RHO GTPASE-ACTIVATING PROTEIN 27"/>
    <property type="match status" value="1"/>
</dbReference>
<sequence>MRSAGCSDVTGCVQGRRTGNLERTTLQRHLQTREEQPESEHRDQNHVSCLDLNLVTHLDLNLVSCLDLNLVTHLDLNLVSCLDLNHLARLDLNHDFFCRLLLVSFVDHSSLDPRSPIYANVSSLRKTSLPQISISGPALPLLPPPDHAPSVPDATPSSSVSSSAMISPASPLSPQDGWQNPQQHVSLIPRAQLDLKDGNSSQRLQELPPLPQWMMGNGVPEEGTSLQVKNWRHSVAEDTFAPSHRRNVSDFTDVSSRRHSPDGPQLSDRHRLKRNLSNRSTGSHQLHCHLLEKAGVINKTKVADNGKKIRKNWSQSWTVLHGGILTFHKDPKSAPTGNTVRTRTTSCLSVCLPVSLT</sequence>
<keyword evidence="4" id="KW-1185">Reference proteome</keyword>
<organism evidence="3 4">
    <name type="scientific">Larimichthys crocea</name>
    <name type="common">Large yellow croaker</name>
    <name type="synonym">Pseudosciaena crocea</name>
    <dbReference type="NCBI Taxonomy" id="215358"/>
    <lineage>
        <taxon>Eukaryota</taxon>
        <taxon>Metazoa</taxon>
        <taxon>Chordata</taxon>
        <taxon>Craniata</taxon>
        <taxon>Vertebrata</taxon>
        <taxon>Euteleostomi</taxon>
        <taxon>Actinopterygii</taxon>
        <taxon>Neopterygii</taxon>
        <taxon>Teleostei</taxon>
        <taxon>Neoteleostei</taxon>
        <taxon>Acanthomorphata</taxon>
        <taxon>Eupercaria</taxon>
        <taxon>Sciaenidae</taxon>
        <taxon>Larimichthys</taxon>
    </lineage>
</organism>
<keyword evidence="1" id="KW-0343">GTPase activation</keyword>
<evidence type="ECO:0000256" key="2">
    <source>
        <dbReference type="SAM" id="MobiDB-lite"/>
    </source>
</evidence>
<reference evidence="3 4" key="1">
    <citation type="submission" date="2019-07" db="EMBL/GenBank/DDBJ databases">
        <title>Chromosome genome assembly for large yellow croaker.</title>
        <authorList>
            <person name="Xiao S."/>
        </authorList>
    </citation>
    <scope>NUCLEOTIDE SEQUENCE [LARGE SCALE GENOMIC DNA]</scope>
    <source>
        <strain evidence="3">JMULYC20181020</strain>
        <tissue evidence="3">Muscle</tissue>
    </source>
</reference>
<evidence type="ECO:0000256" key="1">
    <source>
        <dbReference type="ARBA" id="ARBA00022468"/>
    </source>
</evidence>
<name>A0A6G0HDS3_LARCR</name>
<dbReference type="SUPFAM" id="SSF50729">
    <property type="entry name" value="PH domain-like"/>
    <property type="match status" value="1"/>
</dbReference>
<dbReference type="Proteomes" id="UP000424527">
    <property type="component" value="Unassembled WGS sequence"/>
</dbReference>
<evidence type="ECO:0000313" key="4">
    <source>
        <dbReference type="Proteomes" id="UP000424527"/>
    </source>
</evidence>
<feature type="region of interest" description="Disordered" evidence="2">
    <location>
        <begin position="137"/>
        <end position="181"/>
    </location>
</feature>